<feature type="compositionally biased region" description="Basic and acidic residues" evidence="1">
    <location>
        <begin position="1"/>
        <end position="12"/>
    </location>
</feature>
<comment type="caution">
    <text evidence="2">The sequence shown here is derived from an EMBL/GenBank/DDBJ whole genome shotgun (WGS) entry which is preliminary data.</text>
</comment>
<feature type="compositionally biased region" description="Pro residues" evidence="1">
    <location>
        <begin position="322"/>
        <end position="331"/>
    </location>
</feature>
<reference evidence="2 3" key="1">
    <citation type="journal article" date="2018" name="Sci. Rep.">
        <title>Genome sequence of the cauliflower mushroom Sparassis crispa (Hanabiratake) and its association with beneficial usage.</title>
        <authorList>
            <person name="Kiyama R."/>
            <person name="Furutani Y."/>
            <person name="Kawaguchi K."/>
            <person name="Nakanishi T."/>
        </authorList>
    </citation>
    <scope>NUCLEOTIDE SEQUENCE [LARGE SCALE GENOMIC DNA]</scope>
</reference>
<dbReference type="OrthoDB" id="3232876at2759"/>
<gene>
    <name evidence="2" type="ORF">SCP_0211220</name>
</gene>
<feature type="compositionally biased region" description="Polar residues" evidence="1">
    <location>
        <begin position="274"/>
        <end position="299"/>
    </location>
</feature>
<dbReference type="Proteomes" id="UP000287166">
    <property type="component" value="Unassembled WGS sequence"/>
</dbReference>
<feature type="compositionally biased region" description="Basic and acidic residues" evidence="1">
    <location>
        <begin position="141"/>
        <end position="152"/>
    </location>
</feature>
<feature type="compositionally biased region" description="Low complexity" evidence="1">
    <location>
        <begin position="19"/>
        <end position="32"/>
    </location>
</feature>
<evidence type="ECO:0000313" key="3">
    <source>
        <dbReference type="Proteomes" id="UP000287166"/>
    </source>
</evidence>
<feature type="region of interest" description="Disordered" evidence="1">
    <location>
        <begin position="181"/>
        <end position="240"/>
    </location>
</feature>
<feature type="region of interest" description="Disordered" evidence="1">
    <location>
        <begin position="257"/>
        <end position="398"/>
    </location>
</feature>
<feature type="compositionally biased region" description="Low complexity" evidence="1">
    <location>
        <begin position="374"/>
        <end position="389"/>
    </location>
</feature>
<dbReference type="EMBL" id="BFAD01000002">
    <property type="protein sequence ID" value="GBE79920.1"/>
    <property type="molecule type" value="Genomic_DNA"/>
</dbReference>
<evidence type="ECO:0000256" key="1">
    <source>
        <dbReference type="SAM" id="MobiDB-lite"/>
    </source>
</evidence>
<feature type="compositionally biased region" description="Pro residues" evidence="1">
    <location>
        <begin position="189"/>
        <end position="199"/>
    </location>
</feature>
<keyword evidence="3" id="KW-1185">Reference proteome</keyword>
<feature type="compositionally biased region" description="Polar residues" evidence="1">
    <location>
        <begin position="257"/>
        <end position="267"/>
    </location>
</feature>
<feature type="region of interest" description="Disordered" evidence="1">
    <location>
        <begin position="141"/>
        <end position="169"/>
    </location>
</feature>
<feature type="region of interest" description="Disordered" evidence="1">
    <location>
        <begin position="1"/>
        <end position="72"/>
    </location>
</feature>
<name>A0A401GCN2_9APHY</name>
<accession>A0A401GCN2</accession>
<dbReference type="InParanoid" id="A0A401GCN2"/>
<evidence type="ECO:0000313" key="2">
    <source>
        <dbReference type="EMBL" id="GBE79920.1"/>
    </source>
</evidence>
<protein>
    <submittedName>
        <fullName evidence="2">Uncharacterized protein</fullName>
    </submittedName>
</protein>
<sequence>MEDIRHLSREDPSPFILQRASDSPSRSSSSRIGDLRRSTGNATGPYKECPSTQQQQRFAPMSHSVPPSPDMLAAHGIKVRDFAYESTLPPIKSVPYIPLQVQPGIGGPTLLKRFRISREEDLVDNEPYVRRMFCTDSDAMPGEREQTYEVKKPQPLQRVDTEPVLSEPQSKRAMAFAVLPVGPSHDSYRPPPSTPPRPPSLHISTQSPNRIGPQYFPSLFQPGLQDPSQDSEAWIDTPLVTPNGSLQLPVADNSAIPASQLDTNSQLPAPELFSYSQLGFSPERSQIPASQAEASQGPVNSPPYRIVAPQTSFVADNATVPTTPPSGPAPATPRMSPMDVDGDDDNLSGIQPSRYQLRSRTRQSPHRGRVTKNSPPTSRKGRSSGSRPPGQKRSKVGS</sequence>
<proteinExistence type="predicted"/>
<dbReference type="RefSeq" id="XP_027610833.1">
    <property type="nucleotide sequence ID" value="XM_027755032.1"/>
</dbReference>
<organism evidence="2 3">
    <name type="scientific">Sparassis crispa</name>
    <dbReference type="NCBI Taxonomy" id="139825"/>
    <lineage>
        <taxon>Eukaryota</taxon>
        <taxon>Fungi</taxon>
        <taxon>Dikarya</taxon>
        <taxon>Basidiomycota</taxon>
        <taxon>Agaricomycotina</taxon>
        <taxon>Agaricomycetes</taxon>
        <taxon>Polyporales</taxon>
        <taxon>Sparassidaceae</taxon>
        <taxon>Sparassis</taxon>
    </lineage>
</organism>
<dbReference type="GeneID" id="38776837"/>
<dbReference type="AlphaFoldDB" id="A0A401GCN2"/>
<feature type="compositionally biased region" description="Basic residues" evidence="1">
    <location>
        <begin position="357"/>
        <end position="370"/>
    </location>
</feature>